<dbReference type="PANTHER" id="PTHR34655:SF3">
    <property type="match status" value="1"/>
</dbReference>
<dbReference type="PANTHER" id="PTHR34655">
    <property type="entry name" value="CONSERVED WITHIN P. AEROPHILUM"/>
    <property type="match status" value="1"/>
</dbReference>
<name>A0A1U9KPR9_9PROT</name>
<dbReference type="Gene3D" id="3.40.1260.10">
    <property type="entry name" value="DsrEFH-like"/>
    <property type="match status" value="1"/>
</dbReference>
<organism evidence="1 2">
    <name type="scientific">Neoasaia chiangmaiensis</name>
    <dbReference type="NCBI Taxonomy" id="320497"/>
    <lineage>
        <taxon>Bacteria</taxon>
        <taxon>Pseudomonadati</taxon>
        <taxon>Pseudomonadota</taxon>
        <taxon>Alphaproteobacteria</taxon>
        <taxon>Acetobacterales</taxon>
        <taxon>Acetobacteraceae</taxon>
        <taxon>Neoasaia</taxon>
    </lineage>
</organism>
<accession>A0A1U9KPR9</accession>
<dbReference type="AlphaFoldDB" id="A0A1U9KPR9"/>
<reference evidence="1 2" key="1">
    <citation type="submission" date="2016-03" db="EMBL/GenBank/DDBJ databases">
        <title>Acetic acid bacteria sequencing.</title>
        <authorList>
            <person name="Brandt J."/>
            <person name="Jakob F."/>
            <person name="Vogel R.F."/>
        </authorList>
    </citation>
    <scope>NUCLEOTIDE SEQUENCE [LARGE SCALE GENOMIC DNA]</scope>
    <source>
        <strain evidence="1 2">NBRC 101099</strain>
    </source>
</reference>
<dbReference type="SUPFAM" id="SSF75169">
    <property type="entry name" value="DsrEFH-like"/>
    <property type="match status" value="1"/>
</dbReference>
<evidence type="ECO:0000313" key="1">
    <source>
        <dbReference type="EMBL" id="AQS87821.1"/>
    </source>
</evidence>
<proteinExistence type="predicted"/>
<dbReference type="EMBL" id="CP014691">
    <property type="protein sequence ID" value="AQS87821.1"/>
    <property type="molecule type" value="Genomic_DNA"/>
</dbReference>
<sequence length="122" mass="12755">MLAITLADDSFHRAHHALVMAAGALALGRPVVLFGGGLGVFALCRDWRRLSGSAFDADIQARGVAGFETLREAVQDLGIELLACESGLRMAACTAADLCDGVTVCGVTRFFERAGDGQMIAV</sequence>
<dbReference type="KEGG" id="nch:A0U93_07600"/>
<dbReference type="STRING" id="320497.A0U93_07600"/>
<dbReference type="Proteomes" id="UP000188604">
    <property type="component" value="Chromosome"/>
</dbReference>
<dbReference type="RefSeq" id="WP_077806817.1">
    <property type="nucleotide sequence ID" value="NZ_BJXS01000002.1"/>
</dbReference>
<evidence type="ECO:0000313" key="2">
    <source>
        <dbReference type="Proteomes" id="UP000188604"/>
    </source>
</evidence>
<gene>
    <name evidence="1" type="ORF">A0U93_07600</name>
</gene>
<keyword evidence="2" id="KW-1185">Reference proteome</keyword>
<protein>
    <submittedName>
        <fullName evidence="1">Uncharacterized protein</fullName>
    </submittedName>
</protein>
<dbReference type="InterPro" id="IPR027396">
    <property type="entry name" value="DsrEFH-like"/>
</dbReference>